<evidence type="ECO:0000256" key="7">
    <source>
        <dbReference type="ARBA" id="ARBA00025795"/>
    </source>
</evidence>
<evidence type="ECO:0000256" key="1">
    <source>
        <dbReference type="ARBA" id="ARBA00001970"/>
    </source>
</evidence>
<evidence type="ECO:0000313" key="10">
    <source>
        <dbReference type="EMBL" id="KAF2753540.1"/>
    </source>
</evidence>
<keyword evidence="3" id="KW-0349">Heme</keyword>
<dbReference type="Proteomes" id="UP000799437">
    <property type="component" value="Unassembled WGS sequence"/>
</dbReference>
<protein>
    <recommendedName>
        <fullName evidence="9">Heme haloperoxidase family profile domain-containing protein</fullName>
    </recommendedName>
</protein>
<feature type="domain" description="Heme haloperoxidase family profile" evidence="9">
    <location>
        <begin position="73"/>
        <end position="328"/>
    </location>
</feature>
<reference evidence="10" key="1">
    <citation type="journal article" date="2020" name="Stud. Mycol.">
        <title>101 Dothideomycetes genomes: a test case for predicting lifestyles and emergence of pathogens.</title>
        <authorList>
            <person name="Haridas S."/>
            <person name="Albert R."/>
            <person name="Binder M."/>
            <person name="Bloem J."/>
            <person name="Labutti K."/>
            <person name="Salamov A."/>
            <person name="Andreopoulos B."/>
            <person name="Baker S."/>
            <person name="Barry K."/>
            <person name="Bills G."/>
            <person name="Bluhm B."/>
            <person name="Cannon C."/>
            <person name="Castanera R."/>
            <person name="Culley D."/>
            <person name="Daum C."/>
            <person name="Ezra D."/>
            <person name="Gonzalez J."/>
            <person name="Henrissat B."/>
            <person name="Kuo A."/>
            <person name="Liang C."/>
            <person name="Lipzen A."/>
            <person name="Lutzoni F."/>
            <person name="Magnuson J."/>
            <person name="Mondo S."/>
            <person name="Nolan M."/>
            <person name="Ohm R."/>
            <person name="Pangilinan J."/>
            <person name="Park H.-J."/>
            <person name="Ramirez L."/>
            <person name="Alfaro M."/>
            <person name="Sun H."/>
            <person name="Tritt A."/>
            <person name="Yoshinaga Y."/>
            <person name="Zwiers L.-H."/>
            <person name="Turgeon B."/>
            <person name="Goodwin S."/>
            <person name="Spatafora J."/>
            <person name="Crous P."/>
            <person name="Grigoriev I."/>
        </authorList>
    </citation>
    <scope>NUCLEOTIDE SEQUENCE</scope>
    <source>
        <strain evidence="10">CBS 121739</strain>
    </source>
</reference>
<sequence>MMKSIIATSLIAEVALVAGFPDIARKVAEQRALEQRQGGFLPSLVPFPEFPGTPNHAVFNTFDPKSQLVSTSGDHAWQAPGPGDIRGPCAGLNAAANHGYLPRDGIATAQSVNTGLWEAYGLDKTATLFLQTATMFFDGDPISGRWSIGPHSDKTASLGPLSDVLGNQTGICAYGHLKTEADASITRGDWLDPNPEFNGNCASHPKFMQELFDLADKRANGFITPQVMAEHSYNRKQYSIQNNPNYFAPVYAGVAFTFGAHMFAFELLGNHSAEEPRGFLTKEVFMDFFSYKKDAAGNLKYTYGHERIPDNWYKRHALDAWTLTDIVVSTAQQCASYPSNCQVGGNTGTVNSFSGVDPGDLTGGLINSFENLSNPDKLGCFILQNLQAEIPSFLSNVLDPASLSLVNGLIPTVLMPALKGLDISGTCGNLPPGRTTPGYGGVYPGAKDMNVFEGPRAAY</sequence>
<dbReference type="InterPro" id="IPR000028">
    <property type="entry name" value="Chloroperoxidase"/>
</dbReference>
<dbReference type="RefSeq" id="XP_033595991.1">
    <property type="nucleotide sequence ID" value="XM_033749133.1"/>
</dbReference>
<evidence type="ECO:0000313" key="11">
    <source>
        <dbReference type="Proteomes" id="UP000799437"/>
    </source>
</evidence>
<dbReference type="PANTHER" id="PTHR33577">
    <property type="entry name" value="STERIGMATOCYSTIN BIOSYNTHESIS PEROXIDASE STCC-RELATED"/>
    <property type="match status" value="1"/>
</dbReference>
<feature type="chain" id="PRO_5025484492" description="Heme haloperoxidase family profile domain-containing protein" evidence="8">
    <location>
        <begin position="20"/>
        <end position="459"/>
    </location>
</feature>
<dbReference type="SUPFAM" id="SSF47571">
    <property type="entry name" value="Cloroperoxidase"/>
    <property type="match status" value="1"/>
</dbReference>
<dbReference type="InterPro" id="IPR036851">
    <property type="entry name" value="Chloroperoxidase-like_sf"/>
</dbReference>
<dbReference type="Gene3D" id="1.10.489.10">
    <property type="entry name" value="Chloroperoxidase-like"/>
    <property type="match status" value="1"/>
</dbReference>
<dbReference type="GeneID" id="54490187"/>
<evidence type="ECO:0000259" key="9">
    <source>
        <dbReference type="PROSITE" id="PS51405"/>
    </source>
</evidence>
<dbReference type="Pfam" id="PF01328">
    <property type="entry name" value="Peroxidase_2"/>
    <property type="match status" value="1"/>
</dbReference>
<keyword evidence="6" id="KW-0408">Iron</keyword>
<dbReference type="EMBL" id="ML996584">
    <property type="protein sequence ID" value="KAF2753540.1"/>
    <property type="molecule type" value="Genomic_DNA"/>
</dbReference>
<evidence type="ECO:0000256" key="5">
    <source>
        <dbReference type="ARBA" id="ARBA00023002"/>
    </source>
</evidence>
<organism evidence="10 11">
    <name type="scientific">Pseudovirgaria hyperparasitica</name>
    <dbReference type="NCBI Taxonomy" id="470096"/>
    <lineage>
        <taxon>Eukaryota</taxon>
        <taxon>Fungi</taxon>
        <taxon>Dikarya</taxon>
        <taxon>Ascomycota</taxon>
        <taxon>Pezizomycotina</taxon>
        <taxon>Dothideomycetes</taxon>
        <taxon>Dothideomycetes incertae sedis</taxon>
        <taxon>Acrospermales</taxon>
        <taxon>Acrospermaceae</taxon>
        <taxon>Pseudovirgaria</taxon>
    </lineage>
</organism>
<dbReference type="AlphaFoldDB" id="A0A6A6VV91"/>
<proteinExistence type="inferred from homology"/>
<keyword evidence="8" id="KW-0732">Signal</keyword>
<dbReference type="PANTHER" id="PTHR33577:SF1">
    <property type="entry name" value="HEME HALOPEROXIDASE FAMILY PROFILE DOMAIN-CONTAINING PROTEIN"/>
    <property type="match status" value="1"/>
</dbReference>
<dbReference type="GO" id="GO:0004601">
    <property type="term" value="F:peroxidase activity"/>
    <property type="evidence" value="ECO:0007669"/>
    <property type="project" value="UniProtKB-KW"/>
</dbReference>
<evidence type="ECO:0000256" key="2">
    <source>
        <dbReference type="ARBA" id="ARBA00022559"/>
    </source>
</evidence>
<keyword evidence="5" id="KW-0560">Oxidoreductase</keyword>
<accession>A0A6A6VV91</accession>
<gene>
    <name evidence="10" type="ORF">EJ05DRAFT_533664</name>
</gene>
<dbReference type="PROSITE" id="PS51405">
    <property type="entry name" value="HEME_HALOPEROXIDASE"/>
    <property type="match status" value="1"/>
</dbReference>
<keyword evidence="11" id="KW-1185">Reference proteome</keyword>
<evidence type="ECO:0000256" key="4">
    <source>
        <dbReference type="ARBA" id="ARBA00022723"/>
    </source>
</evidence>
<name>A0A6A6VV91_9PEZI</name>
<keyword evidence="4" id="KW-0479">Metal-binding</keyword>
<evidence type="ECO:0000256" key="8">
    <source>
        <dbReference type="SAM" id="SignalP"/>
    </source>
</evidence>
<evidence type="ECO:0000256" key="6">
    <source>
        <dbReference type="ARBA" id="ARBA00023004"/>
    </source>
</evidence>
<dbReference type="GO" id="GO:0046872">
    <property type="term" value="F:metal ion binding"/>
    <property type="evidence" value="ECO:0007669"/>
    <property type="project" value="UniProtKB-KW"/>
</dbReference>
<feature type="signal peptide" evidence="8">
    <location>
        <begin position="1"/>
        <end position="19"/>
    </location>
</feature>
<dbReference type="OrthoDB" id="407298at2759"/>
<keyword evidence="2" id="KW-0575">Peroxidase</keyword>
<comment type="cofactor">
    <cofactor evidence="1">
        <name>heme b</name>
        <dbReference type="ChEBI" id="CHEBI:60344"/>
    </cofactor>
</comment>
<comment type="similarity">
    <text evidence="7">Belongs to the chloroperoxidase family.</text>
</comment>
<evidence type="ECO:0000256" key="3">
    <source>
        <dbReference type="ARBA" id="ARBA00022617"/>
    </source>
</evidence>